<dbReference type="PROSITE" id="PS50404">
    <property type="entry name" value="GST_NTER"/>
    <property type="match status" value="1"/>
</dbReference>
<dbReference type="Gene3D" id="1.20.1050.10">
    <property type="match status" value="1"/>
</dbReference>
<dbReference type="InterPro" id="IPR010987">
    <property type="entry name" value="Glutathione-S-Trfase_C-like"/>
</dbReference>
<dbReference type="InterPro" id="IPR004045">
    <property type="entry name" value="Glutathione_S-Trfase_N"/>
</dbReference>
<comment type="caution">
    <text evidence="3">The sequence shown here is derived from an EMBL/GenBank/DDBJ whole genome shotgun (WGS) entry which is preliminary data.</text>
</comment>
<keyword evidence="4" id="KW-1185">Reference proteome</keyword>
<proteinExistence type="predicted"/>
<accession>A0ABT5F8F0</accession>
<evidence type="ECO:0000313" key="4">
    <source>
        <dbReference type="Proteomes" id="UP001528411"/>
    </source>
</evidence>
<evidence type="ECO:0000313" key="3">
    <source>
        <dbReference type="EMBL" id="MDC2887820.1"/>
    </source>
</evidence>
<dbReference type="EMBL" id="JAQOMS010000002">
    <property type="protein sequence ID" value="MDC2887820.1"/>
    <property type="molecule type" value="Genomic_DNA"/>
</dbReference>
<gene>
    <name evidence="3" type="ORF">PN838_01920</name>
</gene>
<dbReference type="PANTHER" id="PTHR44051:SF2">
    <property type="entry name" value="HYPOTHETICAL GLUTATHIONE S-TRANSFERASE LIKE PROTEIN"/>
    <property type="match status" value="1"/>
</dbReference>
<dbReference type="SFLD" id="SFLDS00019">
    <property type="entry name" value="Glutathione_Transferase_(cytos"/>
    <property type="match status" value="1"/>
</dbReference>
<dbReference type="Pfam" id="PF13409">
    <property type="entry name" value="GST_N_2"/>
    <property type="match status" value="1"/>
</dbReference>
<feature type="domain" description="GST N-terminal" evidence="1">
    <location>
        <begin position="1"/>
        <end position="81"/>
    </location>
</feature>
<dbReference type="SUPFAM" id="SSF52833">
    <property type="entry name" value="Thioredoxin-like"/>
    <property type="match status" value="1"/>
</dbReference>
<dbReference type="Gene3D" id="3.40.30.10">
    <property type="entry name" value="Glutaredoxin"/>
    <property type="match status" value="1"/>
</dbReference>
<evidence type="ECO:0000259" key="1">
    <source>
        <dbReference type="PROSITE" id="PS50404"/>
    </source>
</evidence>
<dbReference type="SUPFAM" id="SSF47616">
    <property type="entry name" value="GST C-terminal domain-like"/>
    <property type="match status" value="1"/>
</dbReference>
<name>A0ABT5F8F0_9GAMM</name>
<dbReference type="CDD" id="cd03056">
    <property type="entry name" value="GST_N_4"/>
    <property type="match status" value="1"/>
</dbReference>
<feature type="domain" description="GST C-terminal" evidence="2">
    <location>
        <begin position="83"/>
        <end position="198"/>
    </location>
</feature>
<reference evidence="3 4" key="1">
    <citation type="submission" date="2023-01" db="EMBL/GenBank/DDBJ databases">
        <title>Psychrosphaera sp. nov., isolated from marine algae.</title>
        <authorList>
            <person name="Bayburt H."/>
            <person name="Choi B.J."/>
            <person name="Kim J.M."/>
            <person name="Choi D.G."/>
            <person name="Jeon C.O."/>
        </authorList>
    </citation>
    <scope>NUCLEOTIDE SEQUENCE [LARGE SCALE GENOMIC DNA]</scope>
    <source>
        <strain evidence="3 4">G1-22</strain>
    </source>
</reference>
<dbReference type="InterPro" id="IPR004046">
    <property type="entry name" value="GST_C"/>
</dbReference>
<organism evidence="3 4">
    <name type="scientific">Psychrosphaera algicola</name>
    <dbReference type="NCBI Taxonomy" id="3023714"/>
    <lineage>
        <taxon>Bacteria</taxon>
        <taxon>Pseudomonadati</taxon>
        <taxon>Pseudomonadota</taxon>
        <taxon>Gammaproteobacteria</taxon>
        <taxon>Alteromonadales</taxon>
        <taxon>Pseudoalteromonadaceae</taxon>
        <taxon>Psychrosphaera</taxon>
    </lineage>
</organism>
<sequence length="198" mass="22547">MEVYGDVNSGNCYKVKLVCELLQVKYKWIEVDILKGDTKTNQFVSMNPNGKIPFVRFSDGFCLSESNSIINYIANSSKFYPSDPKAQALIQQWQFFEQYSHEPFIAVARFINKYLGMPESRLQEYKDKQVGGNKALTVMEKCLQSSAFLTGDTITTADISLYAYTHVADEGGFDLSQFPNISNWLKRIENNEHYVAIG</sequence>
<dbReference type="InterPro" id="IPR036249">
    <property type="entry name" value="Thioredoxin-like_sf"/>
</dbReference>
<dbReference type="RefSeq" id="WP_272182493.1">
    <property type="nucleotide sequence ID" value="NZ_JAQOMS010000002.1"/>
</dbReference>
<dbReference type="SFLD" id="SFLDG00358">
    <property type="entry name" value="Main_(cytGST)"/>
    <property type="match status" value="1"/>
</dbReference>
<evidence type="ECO:0000259" key="2">
    <source>
        <dbReference type="PROSITE" id="PS50405"/>
    </source>
</evidence>
<dbReference type="Proteomes" id="UP001528411">
    <property type="component" value="Unassembled WGS sequence"/>
</dbReference>
<dbReference type="PANTHER" id="PTHR44051">
    <property type="entry name" value="GLUTATHIONE S-TRANSFERASE-RELATED"/>
    <property type="match status" value="1"/>
</dbReference>
<dbReference type="Pfam" id="PF00043">
    <property type="entry name" value="GST_C"/>
    <property type="match status" value="1"/>
</dbReference>
<dbReference type="InterPro" id="IPR040079">
    <property type="entry name" value="Glutathione_S-Trfase"/>
</dbReference>
<dbReference type="PROSITE" id="PS50405">
    <property type="entry name" value="GST_CTER"/>
    <property type="match status" value="1"/>
</dbReference>
<protein>
    <submittedName>
        <fullName evidence="3">Glutathione S-transferase family protein</fullName>
    </submittedName>
</protein>
<dbReference type="InterPro" id="IPR036282">
    <property type="entry name" value="Glutathione-S-Trfase_C_sf"/>
</dbReference>
<dbReference type="SFLD" id="SFLDG01151">
    <property type="entry name" value="Main.2:_Nu-like"/>
    <property type="match status" value="1"/>
</dbReference>